<reference evidence="1 2" key="1">
    <citation type="submission" date="2019-11" db="EMBL/GenBank/DDBJ databases">
        <title>Whole genome sequence of Haloferax sp. MBLA0076.</title>
        <authorList>
            <person name="Seo M.-J."/>
            <person name="Cho E.-S."/>
        </authorList>
    </citation>
    <scope>NUCLEOTIDE SEQUENCE [LARGE SCALE GENOMIC DNA]</scope>
    <source>
        <strain evidence="1 2">MBLA0076</strain>
    </source>
</reference>
<dbReference type="AlphaFoldDB" id="A0A6A8GCL4"/>
<evidence type="ECO:0000313" key="2">
    <source>
        <dbReference type="Proteomes" id="UP000439022"/>
    </source>
</evidence>
<comment type="caution">
    <text evidence="1">The sequence shown here is derived from an EMBL/GenBank/DDBJ whole genome shotgun (WGS) entry which is preliminary data.</text>
</comment>
<protein>
    <submittedName>
        <fullName evidence="1">Uncharacterized protein</fullName>
    </submittedName>
</protein>
<organism evidence="1 2">
    <name type="scientific">Haloferax litoreum</name>
    <dbReference type="NCBI Taxonomy" id="2666140"/>
    <lineage>
        <taxon>Archaea</taxon>
        <taxon>Methanobacteriati</taxon>
        <taxon>Methanobacteriota</taxon>
        <taxon>Stenosarchaea group</taxon>
        <taxon>Halobacteria</taxon>
        <taxon>Halobacteriales</taxon>
        <taxon>Haloferacaceae</taxon>
        <taxon>Haloferax</taxon>
    </lineage>
</organism>
<evidence type="ECO:0000313" key="1">
    <source>
        <dbReference type="EMBL" id="MRX20466.1"/>
    </source>
</evidence>
<dbReference type="EMBL" id="WKJO01000001">
    <property type="protein sequence ID" value="MRX20466.1"/>
    <property type="molecule type" value="Genomic_DNA"/>
</dbReference>
<dbReference type="Proteomes" id="UP000439022">
    <property type="component" value="Unassembled WGS sequence"/>
</dbReference>
<dbReference type="RefSeq" id="WP_151161060.1">
    <property type="nucleotide sequence ID" value="NZ_WKJO01000001.1"/>
</dbReference>
<keyword evidence="2" id="KW-1185">Reference proteome</keyword>
<name>A0A6A8GCL4_9EURY</name>
<gene>
    <name evidence="1" type="ORF">GJR96_00640</name>
</gene>
<proteinExistence type="predicted"/>
<accession>A0A6A8GCL4</accession>
<sequence>MSSARAGGMICTHCGKFVDNFARHVGREECSAVGFVNRGTTGVDPHQTEFATSVRMITWDDVPTLEDAPDGVHGDDGLDDVRELADELEAEGVWPA</sequence>